<feature type="compositionally biased region" description="Polar residues" evidence="6">
    <location>
        <begin position="1121"/>
        <end position="1136"/>
    </location>
</feature>
<dbReference type="PROSITE" id="PS51194">
    <property type="entry name" value="HELICASE_CTER"/>
    <property type="match status" value="1"/>
</dbReference>
<evidence type="ECO:0000259" key="7">
    <source>
        <dbReference type="PROSITE" id="PS51192"/>
    </source>
</evidence>
<dbReference type="Pfam" id="PF24485">
    <property type="entry name" value="zf-C2H2_DHX34"/>
    <property type="match status" value="1"/>
</dbReference>
<evidence type="ECO:0000256" key="6">
    <source>
        <dbReference type="SAM" id="MobiDB-lite"/>
    </source>
</evidence>
<dbReference type="EMBL" id="CALNXK010000039">
    <property type="protein sequence ID" value="CAH3124235.1"/>
    <property type="molecule type" value="Genomic_DNA"/>
</dbReference>
<dbReference type="Pfam" id="PF04408">
    <property type="entry name" value="WHD_HA2"/>
    <property type="match status" value="1"/>
</dbReference>
<dbReference type="PROSITE" id="PS51192">
    <property type="entry name" value="HELICASE_ATP_BIND_1"/>
    <property type="match status" value="1"/>
</dbReference>
<dbReference type="PANTHER" id="PTHR18934">
    <property type="entry name" value="ATP-DEPENDENT RNA HELICASE"/>
    <property type="match status" value="1"/>
</dbReference>
<comment type="caution">
    <text evidence="9">The sequence shown here is derived from an EMBL/GenBank/DDBJ whole genome shotgun (WGS) entry which is preliminary data.</text>
</comment>
<dbReference type="Proteomes" id="UP001159405">
    <property type="component" value="Unassembled WGS sequence"/>
</dbReference>
<evidence type="ECO:0000256" key="3">
    <source>
        <dbReference type="ARBA" id="ARBA00022801"/>
    </source>
</evidence>
<dbReference type="InterPro" id="IPR014001">
    <property type="entry name" value="Helicase_ATP-bd"/>
</dbReference>
<dbReference type="PROSITE" id="PS00690">
    <property type="entry name" value="DEAH_ATP_HELICASE"/>
    <property type="match status" value="1"/>
</dbReference>
<organism evidence="9 10">
    <name type="scientific">Porites lobata</name>
    <dbReference type="NCBI Taxonomy" id="104759"/>
    <lineage>
        <taxon>Eukaryota</taxon>
        <taxon>Metazoa</taxon>
        <taxon>Cnidaria</taxon>
        <taxon>Anthozoa</taxon>
        <taxon>Hexacorallia</taxon>
        <taxon>Scleractinia</taxon>
        <taxon>Fungiina</taxon>
        <taxon>Poritidae</taxon>
        <taxon>Porites</taxon>
    </lineage>
</organism>
<keyword evidence="2" id="KW-0547">Nucleotide-binding</keyword>
<proteinExistence type="predicted"/>
<dbReference type="InterPro" id="IPR048333">
    <property type="entry name" value="HA2_WH"/>
</dbReference>
<dbReference type="InterPro" id="IPR011709">
    <property type="entry name" value="DEAD-box_helicase_OB_fold"/>
</dbReference>
<keyword evidence="10" id="KW-1185">Reference proteome</keyword>
<dbReference type="Gene3D" id="3.40.50.300">
    <property type="entry name" value="P-loop containing nucleotide triphosphate hydrolases"/>
    <property type="match status" value="2"/>
</dbReference>
<dbReference type="InterPro" id="IPR002464">
    <property type="entry name" value="DNA/RNA_helicase_DEAH_CS"/>
</dbReference>
<dbReference type="Pfam" id="PF21010">
    <property type="entry name" value="HA2_C"/>
    <property type="match status" value="1"/>
</dbReference>
<feature type="domain" description="Helicase C-terminal" evidence="8">
    <location>
        <begin position="391"/>
        <end position="560"/>
    </location>
</feature>
<dbReference type="InterPro" id="IPR011545">
    <property type="entry name" value="DEAD/DEAH_box_helicase_dom"/>
</dbReference>
<dbReference type="Pfam" id="PF00270">
    <property type="entry name" value="DEAD"/>
    <property type="match status" value="1"/>
</dbReference>
<evidence type="ECO:0000256" key="1">
    <source>
        <dbReference type="ARBA" id="ARBA00012552"/>
    </source>
</evidence>
<evidence type="ECO:0000313" key="10">
    <source>
        <dbReference type="Proteomes" id="UP001159405"/>
    </source>
</evidence>
<feature type="region of interest" description="Disordered" evidence="6">
    <location>
        <begin position="1106"/>
        <end position="1138"/>
    </location>
</feature>
<dbReference type="InterPro" id="IPR001650">
    <property type="entry name" value="Helicase_C-like"/>
</dbReference>
<evidence type="ECO:0000256" key="5">
    <source>
        <dbReference type="ARBA" id="ARBA00022840"/>
    </source>
</evidence>
<dbReference type="EC" id="3.6.4.13" evidence="1"/>
<dbReference type="SMART" id="SM00487">
    <property type="entry name" value="DEXDc"/>
    <property type="match status" value="1"/>
</dbReference>
<gene>
    <name evidence="9" type="ORF">PLOB_00030477</name>
</gene>
<dbReference type="SMART" id="SM00847">
    <property type="entry name" value="HA2"/>
    <property type="match status" value="1"/>
</dbReference>
<dbReference type="PANTHER" id="PTHR18934:SF221">
    <property type="entry name" value="ATP-DEPENDENT RNA HELICASE DHX34-RELATED"/>
    <property type="match status" value="1"/>
</dbReference>
<evidence type="ECO:0000256" key="4">
    <source>
        <dbReference type="ARBA" id="ARBA00022806"/>
    </source>
</evidence>
<keyword evidence="3" id="KW-0378">Hydrolase</keyword>
<protein>
    <recommendedName>
        <fullName evidence="1">RNA helicase</fullName>
        <ecNumber evidence="1">3.6.4.13</ecNumber>
    </recommendedName>
</protein>
<dbReference type="InterPro" id="IPR056382">
    <property type="entry name" value="DHX34_Znf-C2H2"/>
</dbReference>
<name>A0ABN8NVZ1_9CNID</name>
<dbReference type="SUPFAM" id="SSF52540">
    <property type="entry name" value="P-loop containing nucleoside triphosphate hydrolases"/>
    <property type="match status" value="1"/>
</dbReference>
<evidence type="ECO:0000259" key="8">
    <source>
        <dbReference type="PROSITE" id="PS51194"/>
    </source>
</evidence>
<keyword evidence="5" id="KW-0067">ATP-binding</keyword>
<evidence type="ECO:0000256" key="2">
    <source>
        <dbReference type="ARBA" id="ARBA00022741"/>
    </source>
</evidence>
<dbReference type="InterPro" id="IPR007502">
    <property type="entry name" value="Helicase-assoc_dom"/>
</dbReference>
<dbReference type="Pfam" id="PF00271">
    <property type="entry name" value="Helicase_C"/>
    <property type="match status" value="1"/>
</dbReference>
<feature type="region of interest" description="Disordered" evidence="6">
    <location>
        <begin position="17"/>
        <end position="37"/>
    </location>
</feature>
<reference evidence="9 10" key="1">
    <citation type="submission" date="2022-05" db="EMBL/GenBank/DDBJ databases">
        <authorList>
            <consortium name="Genoscope - CEA"/>
            <person name="William W."/>
        </authorList>
    </citation>
    <scope>NUCLEOTIDE SEQUENCE [LARGE SCALE GENOMIC DNA]</scope>
</reference>
<dbReference type="InterPro" id="IPR027417">
    <property type="entry name" value="P-loop_NTPase"/>
</dbReference>
<evidence type="ECO:0000313" key="9">
    <source>
        <dbReference type="EMBL" id="CAH3124235.1"/>
    </source>
</evidence>
<feature type="domain" description="Helicase ATP-binding" evidence="7">
    <location>
        <begin position="193"/>
        <end position="353"/>
    </location>
</feature>
<dbReference type="SMART" id="SM00490">
    <property type="entry name" value="HELICc"/>
    <property type="match status" value="1"/>
</dbReference>
<dbReference type="Pfam" id="PF07717">
    <property type="entry name" value="OB_NTP_bind"/>
    <property type="match status" value="1"/>
</dbReference>
<dbReference type="CDD" id="cd17979">
    <property type="entry name" value="DEXHc_DHX34"/>
    <property type="match status" value="1"/>
</dbReference>
<keyword evidence="4" id="KW-0347">Helicase</keyword>
<accession>A0ABN8NVZ1</accession>
<sequence length="1173" mass="134366">MADFDCCMISKMDKGRKRSRHHFEREKSPKKERKNRSLVWEDHRSTLDELFFRNSDLIKRGSQEYKDFWLFLERYESFHQRHAEKHPRSERTKDRVSPKLGLPLLYDRRYKINVALLSKDVTDVTQYSTSGKKRVYSKDERTSGELTREEFSEFKSILLFYVDFCQKQKFSKLVKLKKDQANLPISHFKDQIVDAIGGHQVIIIAGDTGCGKSTQVPQYLLHAGFTRIACTQPRRIACISLAKRVGYETLNEYGSQVGYQIRFEASKTRATRILFLTEGLLLRQLSSDPTLSQYSVIVVDEVHERHIHGDFLLGVLRGLLQARADLKLVLMSATINISLFAGYFTGAPVIQIPGRLFPIEVRYQPTNVEQVSSSSSRSERLDPSPYLRIMQLIDHKYPSSERGDVLMFLSGLSEISAVVDAAREYAQRTRRWVVLPLHSSLSVEEQDKVFDVSPEGVRKCVVSTNIAETSITIDGIRFIVDSGKVKEMSYDPEAKMQRLREFWISQASAEQRKGRAGRTGPGVCFRLYSESDYHAFSQYTTPEIHRVPLDSIILQMVSLGITHIREFPFIEPPPASNVENSIHFLKQQGALTDSENLTPIGHMLAQLPVDVVVGKMLLIGSVFHVIEPVMVIAAALSVQSPFTRRLDHDPDVTSLRQPLESDHGDPFTLLNAYDEWLQIKSREGSSRKWCKRRGLEEQRFYEISKLKRQFEQLLRDHRLIERNERDKEEYELDREEDKWRKLKKLKREHRKSSRKTKMLKLDEDGCSESEDNSAADIRDLEFKLTHDLDKLQAGSAARRSFTLREINLLKIILCSGLYPNLAVADEGNSGKRDSEQLFHSQSKQFLLIHPTSVFATCPDILLPMEAPTTQPTPSKQQTQSSSNHQLLSFVSLLETNKPYLVNAMRVPALQTLLLFAQSLDTNADLTRFVVDCWIEISLPDSASGHKVLTAVQQLRVTWALLIKLRFVVSEDTEREERSSATRRNKERDLEHVLAKKLSEFLNSDVRYSLRRLLPSESQHLYFGPIRQTEEYVDFKEEFSFAAASEPHPVKGGFRVNDYLTYNCLQDTLMAEAASAAAQYIAKHWRCEKCGKKMLVTVLERLQHQEECQHDEPSGDSAVSDPGSTQSQTTNKESAAESSIERLRNPYYCSTCQQQFSFTSTEILKHKRSHAAAT</sequence>
<dbReference type="Gene3D" id="1.20.120.1080">
    <property type="match status" value="1"/>
</dbReference>
<dbReference type="CDD" id="cd18791">
    <property type="entry name" value="SF2_C_RHA"/>
    <property type="match status" value="1"/>
</dbReference>